<accession>A0A1Z2SKA2</accession>
<dbReference type="RefSeq" id="WP_088134817.1">
    <property type="nucleotide sequence ID" value="NZ_CP018836.1"/>
</dbReference>
<evidence type="ECO:0000313" key="2">
    <source>
        <dbReference type="Proteomes" id="UP000196708"/>
    </source>
</evidence>
<protein>
    <submittedName>
        <fullName evidence="1">Uncharacterized protein</fullName>
    </submittedName>
</protein>
<name>A0A1Z2SKA2_VIBGA</name>
<dbReference type="AlphaFoldDB" id="A0A1Z2SKA2"/>
<proteinExistence type="predicted"/>
<reference evidence="1 2" key="1">
    <citation type="submission" date="2016-12" db="EMBL/GenBank/DDBJ databases">
        <authorList>
            <person name="Song W.-J."/>
            <person name="Kurnit D.M."/>
        </authorList>
    </citation>
    <scope>NUCLEOTIDE SEQUENCE [LARGE SCALE GENOMIC DNA]</scope>
    <source>
        <strain evidence="1 2">ATCC 43942</strain>
    </source>
</reference>
<evidence type="ECO:0000313" key="1">
    <source>
        <dbReference type="EMBL" id="ASA57624.1"/>
    </source>
</evidence>
<dbReference type="OrthoDB" id="5910811at2"/>
<dbReference type="EMBL" id="CP018836">
    <property type="protein sequence ID" value="ASA57624.1"/>
    <property type="molecule type" value="Genomic_DNA"/>
</dbReference>
<dbReference type="KEGG" id="vga:BSQ33_17900"/>
<sequence>MTNQVLGKYGISRYHTRFALRPLVNKPDAAYSAQAPKNPVSGLGTCMTLKGTSMPSYLVAIHSLSKRILMMQNKQPNPDLHLTARGYLIDCLITNTLPSVDQNELREVLLYLNNLITFDEINLKKEEMMLDE</sequence>
<organism evidence="1 2">
    <name type="scientific">Vibrio gazogenes</name>
    <dbReference type="NCBI Taxonomy" id="687"/>
    <lineage>
        <taxon>Bacteria</taxon>
        <taxon>Pseudomonadati</taxon>
        <taxon>Pseudomonadota</taxon>
        <taxon>Gammaproteobacteria</taxon>
        <taxon>Vibrionales</taxon>
        <taxon>Vibrionaceae</taxon>
        <taxon>Vibrio</taxon>
    </lineage>
</organism>
<dbReference type="Proteomes" id="UP000196708">
    <property type="component" value="Chromosome 2"/>
</dbReference>
<gene>
    <name evidence="1" type="ORF">BSQ33_17900</name>
</gene>